<feature type="region of interest" description="Disordered" evidence="1">
    <location>
        <begin position="572"/>
        <end position="598"/>
    </location>
</feature>
<dbReference type="GO" id="GO:0005829">
    <property type="term" value="C:cytosol"/>
    <property type="evidence" value="ECO:0007669"/>
    <property type="project" value="TreeGrafter"/>
</dbReference>
<dbReference type="Pfam" id="PF21884">
    <property type="entry name" value="ZUO1-like_ZHD"/>
    <property type="match status" value="1"/>
</dbReference>
<reference evidence="3 4" key="1">
    <citation type="journal article" date="2019" name="Nat. Ecol. Evol.">
        <title>Megaphylogeny resolves global patterns of mushroom evolution.</title>
        <authorList>
            <person name="Varga T."/>
            <person name="Krizsan K."/>
            <person name="Foldi C."/>
            <person name="Dima B."/>
            <person name="Sanchez-Garcia M."/>
            <person name="Sanchez-Ramirez S."/>
            <person name="Szollosi G.J."/>
            <person name="Szarkandi J.G."/>
            <person name="Papp V."/>
            <person name="Albert L."/>
            <person name="Andreopoulos W."/>
            <person name="Angelini C."/>
            <person name="Antonin V."/>
            <person name="Barry K.W."/>
            <person name="Bougher N.L."/>
            <person name="Buchanan P."/>
            <person name="Buyck B."/>
            <person name="Bense V."/>
            <person name="Catcheside P."/>
            <person name="Chovatia M."/>
            <person name="Cooper J."/>
            <person name="Damon W."/>
            <person name="Desjardin D."/>
            <person name="Finy P."/>
            <person name="Geml J."/>
            <person name="Haridas S."/>
            <person name="Hughes K."/>
            <person name="Justo A."/>
            <person name="Karasinski D."/>
            <person name="Kautmanova I."/>
            <person name="Kiss B."/>
            <person name="Kocsube S."/>
            <person name="Kotiranta H."/>
            <person name="LaButti K.M."/>
            <person name="Lechner B.E."/>
            <person name="Liimatainen K."/>
            <person name="Lipzen A."/>
            <person name="Lukacs Z."/>
            <person name="Mihaltcheva S."/>
            <person name="Morgado L.N."/>
            <person name="Niskanen T."/>
            <person name="Noordeloos M.E."/>
            <person name="Ohm R.A."/>
            <person name="Ortiz-Santana B."/>
            <person name="Ovrebo C."/>
            <person name="Racz N."/>
            <person name="Riley R."/>
            <person name="Savchenko A."/>
            <person name="Shiryaev A."/>
            <person name="Soop K."/>
            <person name="Spirin V."/>
            <person name="Szebenyi C."/>
            <person name="Tomsovsky M."/>
            <person name="Tulloss R.E."/>
            <person name="Uehling J."/>
            <person name="Grigoriev I.V."/>
            <person name="Vagvolgyi C."/>
            <person name="Papp T."/>
            <person name="Martin F.M."/>
            <person name="Miettinen O."/>
            <person name="Hibbett D.S."/>
            <person name="Nagy L.G."/>
        </authorList>
    </citation>
    <scope>NUCLEOTIDE SEQUENCE [LARGE SCALE GENOMIC DNA]</scope>
    <source>
        <strain evidence="3 4">CBS 121175</strain>
    </source>
</reference>
<evidence type="ECO:0000256" key="1">
    <source>
        <dbReference type="SAM" id="MobiDB-lite"/>
    </source>
</evidence>
<dbReference type="CDD" id="cd06257">
    <property type="entry name" value="DnaJ"/>
    <property type="match status" value="1"/>
</dbReference>
<dbReference type="SUPFAM" id="SSF53474">
    <property type="entry name" value="alpha/beta-Hydrolases"/>
    <property type="match status" value="1"/>
</dbReference>
<dbReference type="GO" id="GO:0051083">
    <property type="term" value="P:'de novo' cotranslational protein folding"/>
    <property type="evidence" value="ECO:0007669"/>
    <property type="project" value="InterPro"/>
</dbReference>
<dbReference type="STRING" id="230819.A0A5C3KKD7"/>
<dbReference type="Gene3D" id="1.10.287.110">
    <property type="entry name" value="DnaJ domain"/>
    <property type="match status" value="1"/>
</dbReference>
<keyword evidence="4" id="KW-1185">Reference proteome</keyword>
<evidence type="ECO:0000259" key="2">
    <source>
        <dbReference type="PROSITE" id="PS50076"/>
    </source>
</evidence>
<dbReference type="InterPro" id="IPR029058">
    <property type="entry name" value="AB_hydrolase_fold"/>
</dbReference>
<dbReference type="SUPFAM" id="SSF46565">
    <property type="entry name" value="Chaperone J-domain"/>
    <property type="match status" value="1"/>
</dbReference>
<dbReference type="GO" id="GO:0006450">
    <property type="term" value="P:regulation of translational fidelity"/>
    <property type="evidence" value="ECO:0007669"/>
    <property type="project" value="InterPro"/>
</dbReference>
<dbReference type="GO" id="GO:0043022">
    <property type="term" value="F:ribosome binding"/>
    <property type="evidence" value="ECO:0007669"/>
    <property type="project" value="InterPro"/>
</dbReference>
<dbReference type="PROSITE" id="PS00636">
    <property type="entry name" value="DNAJ_1"/>
    <property type="match status" value="1"/>
</dbReference>
<dbReference type="PROSITE" id="PS50076">
    <property type="entry name" value="DNAJ_2"/>
    <property type="match status" value="1"/>
</dbReference>
<evidence type="ECO:0000313" key="3">
    <source>
        <dbReference type="EMBL" id="TFK20622.1"/>
    </source>
</evidence>
<dbReference type="Proteomes" id="UP000307440">
    <property type="component" value="Unassembled WGS sequence"/>
</dbReference>
<evidence type="ECO:0000313" key="4">
    <source>
        <dbReference type="Proteomes" id="UP000307440"/>
    </source>
</evidence>
<dbReference type="SMART" id="SM00271">
    <property type="entry name" value="DnaJ"/>
    <property type="match status" value="1"/>
</dbReference>
<gene>
    <name evidence="3" type="ORF">FA15DRAFT_658938</name>
</gene>
<dbReference type="Pfam" id="PF12697">
    <property type="entry name" value="Abhydrolase_6"/>
    <property type="match status" value="1"/>
</dbReference>
<dbReference type="InterPro" id="IPR001623">
    <property type="entry name" value="DnaJ_domain"/>
</dbReference>
<dbReference type="Pfam" id="PF00226">
    <property type="entry name" value="DnaJ"/>
    <property type="match status" value="1"/>
</dbReference>
<dbReference type="PANTHER" id="PTHR43999:SF1">
    <property type="entry name" value="DNAJ HOMOLOG SUBFAMILY C MEMBER 2"/>
    <property type="match status" value="1"/>
</dbReference>
<dbReference type="GO" id="GO:0030544">
    <property type="term" value="F:Hsp70 protein binding"/>
    <property type="evidence" value="ECO:0007669"/>
    <property type="project" value="InterPro"/>
</dbReference>
<dbReference type="OrthoDB" id="94039at2759"/>
<feature type="compositionally biased region" description="Basic and acidic residues" evidence="1">
    <location>
        <begin position="643"/>
        <end position="674"/>
    </location>
</feature>
<feature type="region of interest" description="Disordered" evidence="1">
    <location>
        <begin position="622"/>
        <end position="696"/>
    </location>
</feature>
<dbReference type="EMBL" id="ML210293">
    <property type="protein sequence ID" value="TFK20622.1"/>
    <property type="molecule type" value="Genomic_DNA"/>
</dbReference>
<proteinExistence type="predicted"/>
<dbReference type="InterPro" id="IPR018253">
    <property type="entry name" value="DnaJ_domain_CS"/>
</dbReference>
<name>A0A5C3KKD7_COPMA</name>
<dbReference type="InterPro" id="IPR044634">
    <property type="entry name" value="Zuotin/DnaJC2"/>
</dbReference>
<feature type="domain" description="J" evidence="2">
    <location>
        <begin position="412"/>
        <end position="491"/>
    </location>
</feature>
<dbReference type="AlphaFoldDB" id="A0A5C3KKD7"/>
<dbReference type="InterPro" id="IPR036869">
    <property type="entry name" value="J_dom_sf"/>
</dbReference>
<dbReference type="Gene3D" id="3.40.50.1820">
    <property type="entry name" value="alpha/beta hydrolase"/>
    <property type="match status" value="1"/>
</dbReference>
<dbReference type="CDD" id="cd23953">
    <property type="entry name" value="zuotin_NTD"/>
    <property type="match status" value="1"/>
</dbReference>
<sequence>MVLTKETFTFDPRPYYPLLIKANRYWDPKTQAHDGLTMVFAHGTSFNKETWEPTIEDLQVLVESQPSKLKIREFWSIEAPNHGDSAALNQEVLRVGYTPIFGWEEYARSIHLFLSGYGSGVNVDFSKHNLVGVGHSMGAVSMVLMAGHHPRVKFKAVIFCELMIMAPTFGKAASGMLTGGAENRRDTWPSKEEAYKILKSRGTWKQWDDRVLKGYVETGLKPLDNGEGVTLKCTREQEAACYRDPLGSSRAYGLLTAYVKQVPTHLIYGEINDYLPAEVKEDILVLVGGVQNLESFSLVPKAGHLILPIAIPPTPTTYKTPSAPSTSRLSAPHPSGHRSLLQVGPAYINHLRLSLHHAHSFTELDKHLEAERERHAALNPTIDAQEDDLGVGEEEEPEELLTLDPKEWKKHDLYAVLGLSHLRYRATAEQIKIAHRKKVLKHHPDKKASATPGFETGVQLNTNDDAFFKCIQKAHEVLTNAEKRRQFDSVDPQFMELEEYIPTAAATKSKNFDFFKEFSTAFDLFSRFSKTQPVPGLGGVDASKQEVEAFYDFWYNFDSWRSFEWLDKEVNEGSDSRDDKRYTEKKNKTERARRKKEDTTKLRGLVDLALSIDPRIKRIKQQEKEAREAKKKAAAPNVPAKKTKQEEEAEKKRLEEEAKAKEEAEKAVRADAKKAKAAAANAAKKARRQQRATEET</sequence>
<dbReference type="PANTHER" id="PTHR43999">
    <property type="entry name" value="DNAJ HOMOLOG SUBFAMILY C MEMBER 2"/>
    <property type="match status" value="1"/>
</dbReference>
<organism evidence="3 4">
    <name type="scientific">Coprinopsis marcescibilis</name>
    <name type="common">Agaric fungus</name>
    <name type="synonym">Psathyrella marcescibilis</name>
    <dbReference type="NCBI Taxonomy" id="230819"/>
    <lineage>
        <taxon>Eukaryota</taxon>
        <taxon>Fungi</taxon>
        <taxon>Dikarya</taxon>
        <taxon>Basidiomycota</taxon>
        <taxon>Agaricomycotina</taxon>
        <taxon>Agaricomycetes</taxon>
        <taxon>Agaricomycetidae</taxon>
        <taxon>Agaricales</taxon>
        <taxon>Agaricineae</taxon>
        <taxon>Psathyrellaceae</taxon>
        <taxon>Coprinopsis</taxon>
    </lineage>
</organism>
<protein>
    <submittedName>
        <fullName evidence="3">DnaJ-domain-containing protein</fullName>
    </submittedName>
</protein>
<dbReference type="InterPro" id="IPR054076">
    <property type="entry name" value="ZUO1-like_ZHD"/>
</dbReference>
<accession>A0A5C3KKD7</accession>
<dbReference type="InterPro" id="IPR000073">
    <property type="entry name" value="AB_hydrolase_1"/>
</dbReference>